<proteinExistence type="predicted"/>
<accession>C8S496</accession>
<dbReference type="RefSeq" id="WP_008032182.1">
    <property type="nucleotide sequence ID" value="NZ_ACYY01000024.1"/>
</dbReference>
<dbReference type="Pfam" id="PF13480">
    <property type="entry name" value="Acetyltransf_6"/>
    <property type="match status" value="1"/>
</dbReference>
<dbReference type="eggNOG" id="COG5653">
    <property type="taxonomic scope" value="Bacteria"/>
</dbReference>
<dbReference type="InterPro" id="IPR038740">
    <property type="entry name" value="BioF2-like_GNAT_dom"/>
</dbReference>
<dbReference type="EMBL" id="ACYY01000024">
    <property type="protein sequence ID" value="EEW24155.1"/>
    <property type="molecule type" value="Genomic_DNA"/>
</dbReference>
<feature type="domain" description="N-acetyltransferase" evidence="1">
    <location>
        <begin position="204"/>
        <end position="353"/>
    </location>
</feature>
<dbReference type="InterPro" id="IPR016181">
    <property type="entry name" value="Acyl_CoA_acyltransferase"/>
</dbReference>
<organism evidence="2 3">
    <name type="scientific">Rhodobacter ferrooxidans</name>
    <dbReference type="NCBI Taxonomy" id="371731"/>
    <lineage>
        <taxon>Bacteria</taxon>
        <taxon>Pseudomonadati</taxon>
        <taxon>Pseudomonadota</taxon>
        <taxon>Alphaproteobacteria</taxon>
        <taxon>Rhodobacterales</taxon>
        <taxon>Rhodobacter group</taxon>
        <taxon>Rhodobacter</taxon>
    </lineage>
</organism>
<dbReference type="OrthoDB" id="8013448at2"/>
<dbReference type="PROSITE" id="PS51186">
    <property type="entry name" value="GNAT"/>
    <property type="match status" value="1"/>
</dbReference>
<dbReference type="Gene3D" id="3.40.630.30">
    <property type="match status" value="1"/>
</dbReference>
<dbReference type="AlphaFoldDB" id="C8S496"/>
<evidence type="ECO:0000313" key="3">
    <source>
        <dbReference type="Proteomes" id="UP000010121"/>
    </source>
</evidence>
<evidence type="ECO:0000259" key="1">
    <source>
        <dbReference type="PROSITE" id="PS51186"/>
    </source>
</evidence>
<dbReference type="STRING" id="371731.Rsw2DRAFT_2874"/>
<dbReference type="SUPFAM" id="SSF55729">
    <property type="entry name" value="Acyl-CoA N-acyltransferases (Nat)"/>
    <property type="match status" value="1"/>
</dbReference>
<evidence type="ECO:0000313" key="2">
    <source>
        <dbReference type="EMBL" id="EEW24155.1"/>
    </source>
</evidence>
<reference evidence="2 3" key="1">
    <citation type="submission" date="2009-08" db="EMBL/GenBank/DDBJ databases">
        <title>The draft genome of Rhodobacter sp. SW2.</title>
        <authorList>
            <consortium name="US DOE Joint Genome Institute (JGI-PGF)"/>
            <person name="Lucas S."/>
            <person name="Copeland A."/>
            <person name="Lapidus A."/>
            <person name="Glavina del Rio T."/>
            <person name="Tice H."/>
            <person name="Bruce D."/>
            <person name="Goodwin L."/>
            <person name="Pitluck S."/>
            <person name="Larimer F."/>
            <person name="Land M.L."/>
            <person name="Hauser L."/>
            <person name="Emerson D."/>
        </authorList>
    </citation>
    <scope>NUCLEOTIDE SEQUENCE [LARGE SCALE GENOMIC DNA]</scope>
    <source>
        <strain evidence="2 3">SW2</strain>
    </source>
</reference>
<dbReference type="InterPro" id="IPR000182">
    <property type="entry name" value="GNAT_dom"/>
</dbReference>
<dbReference type="Proteomes" id="UP000010121">
    <property type="component" value="Unassembled WGS sequence"/>
</dbReference>
<gene>
    <name evidence="2" type="ORF">Rsw2DRAFT_2874</name>
</gene>
<keyword evidence="3" id="KW-1185">Reference proteome</keyword>
<comment type="caution">
    <text evidence="2">The sequence shown here is derived from an EMBL/GenBank/DDBJ whole genome shotgun (WGS) entry which is preliminary data.</text>
</comment>
<sequence>MTLAQSQTSGTAELVARLEPQFPAAGVWADLLPRRPGATVFAGPLVQAAHVKAFAPSTPVRSLVLRQGGALASIWPLWQRRLAIGGLTVRELGFARDAHSLRNNLLLPGDAAGQSLACLLRACRDLRGWDTLAFDNLPEMAVPLLPEAAAACGIPCDPPRPGRLLLWADMTDGQEAYLASRSGQFRRQLRKRQREFALLGRSAIRVLHGDEITAALPEWKALAARSWQGENPEAAGLTALDWAFHQALVQNGRLWLLELDARPVACLRMLEDHDTAYVHTMHFDPALADHAPGVVLFAAMMEDAAQRGLRRVDFNGNTPFFARWATGATAHQNWRLYRPGLAGQAIRLARAGVARLRQGAAGKAE</sequence>
<dbReference type="GO" id="GO:0016747">
    <property type="term" value="F:acyltransferase activity, transferring groups other than amino-acyl groups"/>
    <property type="evidence" value="ECO:0007669"/>
    <property type="project" value="InterPro"/>
</dbReference>
<name>C8S496_9RHOB</name>
<protein>
    <submittedName>
        <fullName evidence="2">Cellulose biosynthesis (CelD)-like protein</fullName>
    </submittedName>
</protein>